<sequence length="140" mass="16141">MDTYIIDAELEHYFGERLSSSNREALRRLYIRATSRFSGEELEEYKRRLRAHARAYAKLGRMLQSPFRHMETALFMSSLTLFVAGVVMFVSGSFPAMVACSTAAGFVGMIECYRKLAEHWWRYGVMEAVYRELAESLTEG</sequence>
<organism evidence="2 3">
    <name type="scientific">Geobacter benzoatilyticus</name>
    <dbReference type="NCBI Taxonomy" id="2815309"/>
    <lineage>
        <taxon>Bacteria</taxon>
        <taxon>Pseudomonadati</taxon>
        <taxon>Thermodesulfobacteriota</taxon>
        <taxon>Desulfuromonadia</taxon>
        <taxon>Geobacterales</taxon>
        <taxon>Geobacteraceae</taxon>
        <taxon>Geobacter</taxon>
    </lineage>
</organism>
<dbReference type="RefSeq" id="WP_207163817.1">
    <property type="nucleotide sequence ID" value="NZ_CP071382.1"/>
</dbReference>
<protein>
    <recommendedName>
        <fullName evidence="4">DUF4231 domain-containing protein</fullName>
    </recommendedName>
</protein>
<keyword evidence="3" id="KW-1185">Reference proteome</keyword>
<keyword evidence="1" id="KW-0812">Transmembrane</keyword>
<reference evidence="2 3" key="1">
    <citation type="submission" date="2021-03" db="EMBL/GenBank/DDBJ databases">
        <title>Geobacter metallireducens gen. nov. sp. nov., a microorganism capable of coupling the complete oxidation of organic compounds to the reduction of iron and other metals.</title>
        <authorList>
            <person name="Li Y."/>
        </authorList>
    </citation>
    <scope>NUCLEOTIDE SEQUENCE [LARGE SCALE GENOMIC DNA]</scope>
    <source>
        <strain evidence="2 3">Jerry-YX</strain>
    </source>
</reference>
<evidence type="ECO:0000313" key="3">
    <source>
        <dbReference type="Proteomes" id="UP000663651"/>
    </source>
</evidence>
<dbReference type="Proteomes" id="UP000663651">
    <property type="component" value="Chromosome"/>
</dbReference>
<feature type="transmembrane region" description="Helical" evidence="1">
    <location>
        <begin position="72"/>
        <end position="90"/>
    </location>
</feature>
<dbReference type="NCBIfam" id="NF045710">
    <property type="entry name" value="GSU0071_fam"/>
    <property type="match status" value="1"/>
</dbReference>
<gene>
    <name evidence="2" type="ORF">JZM60_01660</name>
</gene>
<evidence type="ECO:0000256" key="1">
    <source>
        <dbReference type="SAM" id="Phobius"/>
    </source>
</evidence>
<dbReference type="EMBL" id="CP071382">
    <property type="protein sequence ID" value="QSV46028.1"/>
    <property type="molecule type" value="Genomic_DNA"/>
</dbReference>
<keyword evidence="1" id="KW-0472">Membrane</keyword>
<evidence type="ECO:0000313" key="2">
    <source>
        <dbReference type="EMBL" id="QSV46028.1"/>
    </source>
</evidence>
<evidence type="ECO:0008006" key="4">
    <source>
        <dbReference type="Google" id="ProtNLM"/>
    </source>
</evidence>
<accession>A0ABX7Q4P2</accession>
<name>A0ABX7Q4P2_9BACT</name>
<proteinExistence type="predicted"/>
<keyword evidence="1" id="KW-1133">Transmembrane helix</keyword>